<keyword evidence="2 8" id="KW-0963">Cytoplasm</keyword>
<dbReference type="Gene3D" id="3.60.20.10">
    <property type="entry name" value="Glutamine Phosphoribosylpyrophosphate, subunit 1, domain 1"/>
    <property type="match status" value="1"/>
</dbReference>
<dbReference type="VEuPathDB" id="MicrosporidiaDB:M896_051450"/>
<dbReference type="GeneID" id="26261798"/>
<comment type="similarity">
    <text evidence="8">Belongs to the peptidase T1B family.</text>
</comment>
<dbReference type="GO" id="GO:0004298">
    <property type="term" value="F:threonine-type endopeptidase activity"/>
    <property type="evidence" value="ECO:0007669"/>
    <property type="project" value="UniProtKB-KW"/>
</dbReference>
<dbReference type="InterPro" id="IPR001353">
    <property type="entry name" value="Proteasome_sua/b"/>
</dbReference>
<evidence type="ECO:0000313" key="10">
    <source>
        <dbReference type="Proteomes" id="UP000031056"/>
    </source>
</evidence>
<keyword evidence="3" id="KW-0645">Protease</keyword>
<dbReference type="InterPro" id="IPR023333">
    <property type="entry name" value="Proteasome_suB-type"/>
</dbReference>
<evidence type="ECO:0000256" key="7">
    <source>
        <dbReference type="PIRSR" id="PIRSR600243-1"/>
    </source>
</evidence>
<dbReference type="Proteomes" id="UP000031056">
    <property type="component" value="Unassembled WGS sequence"/>
</dbReference>
<dbReference type="FunCoup" id="A0A0B2UFC1">
    <property type="interactions" value="206"/>
</dbReference>
<dbReference type="InParanoid" id="A0A0B2UFC1"/>
<dbReference type="GO" id="GO:0034515">
    <property type="term" value="C:proteasome storage granule"/>
    <property type="evidence" value="ECO:0007669"/>
    <property type="project" value="EnsemblFungi"/>
</dbReference>
<feature type="active site" description="Nucleophile" evidence="7">
    <location>
        <position position="10"/>
    </location>
</feature>
<proteinExistence type="inferred from homology"/>
<dbReference type="AlphaFoldDB" id="A0A0B2UFC1"/>
<keyword evidence="8" id="KW-0539">Nucleus</keyword>
<keyword evidence="10" id="KW-1185">Reference proteome</keyword>
<organism evidence="9 10">
    <name type="scientific">Ordospora colligata OC4</name>
    <dbReference type="NCBI Taxonomy" id="1354746"/>
    <lineage>
        <taxon>Eukaryota</taxon>
        <taxon>Fungi</taxon>
        <taxon>Fungi incertae sedis</taxon>
        <taxon>Microsporidia</taxon>
        <taxon>Ordosporidae</taxon>
        <taxon>Ordospora</taxon>
    </lineage>
</organism>
<evidence type="ECO:0000256" key="8">
    <source>
        <dbReference type="RuleBase" id="RU004203"/>
    </source>
</evidence>
<dbReference type="GO" id="GO:0019774">
    <property type="term" value="C:proteasome core complex, beta-subunit complex"/>
    <property type="evidence" value="ECO:0007669"/>
    <property type="project" value="EnsemblFungi"/>
</dbReference>
<dbReference type="PRINTS" id="PR00141">
    <property type="entry name" value="PROTEASOME"/>
</dbReference>
<evidence type="ECO:0000313" key="9">
    <source>
        <dbReference type="EMBL" id="KHN69736.1"/>
    </source>
</evidence>
<keyword evidence="4" id="KW-0888">Threonine protease</keyword>
<reference evidence="9 10" key="1">
    <citation type="journal article" date="2014" name="MBio">
        <title>The Ordospora colligata genome; evolution of extreme reduction in microsporidia and host-to-parasite horizontal gene transfer.</title>
        <authorList>
            <person name="Pombert J.-F."/>
            <person name="Haag K.L."/>
            <person name="Beidas S."/>
            <person name="Ebert D."/>
            <person name="Keeling P.J."/>
        </authorList>
    </citation>
    <scope>NUCLEOTIDE SEQUENCE [LARGE SCALE GENOMIC DNA]</scope>
    <source>
        <strain evidence="9 10">OC4</strain>
    </source>
</reference>
<comment type="subunit">
    <text evidence="8">Component of the proteasome complex.</text>
</comment>
<dbReference type="Pfam" id="PF00227">
    <property type="entry name" value="Proteasome"/>
    <property type="match status" value="1"/>
</dbReference>
<dbReference type="PANTHER" id="PTHR32194">
    <property type="entry name" value="METALLOPROTEASE TLDD"/>
    <property type="match status" value="1"/>
</dbReference>
<evidence type="ECO:0000256" key="2">
    <source>
        <dbReference type="ARBA" id="ARBA00022490"/>
    </source>
</evidence>
<comment type="caution">
    <text evidence="9">The sequence shown here is derived from an EMBL/GenBank/DDBJ whole genome shotgun (WGS) entry which is preliminary data.</text>
</comment>
<protein>
    <recommendedName>
        <fullName evidence="8">Proteasome subunit beta</fullName>
    </recommendedName>
</protein>
<comment type="subcellular location">
    <subcellularLocation>
        <location evidence="8">Cytoplasm</location>
    </subcellularLocation>
    <subcellularLocation>
        <location evidence="8">Nucleus</location>
    </subcellularLocation>
</comment>
<dbReference type="GO" id="GO:0043161">
    <property type="term" value="P:proteasome-mediated ubiquitin-dependent protein catabolic process"/>
    <property type="evidence" value="ECO:0007669"/>
    <property type="project" value="EnsemblFungi"/>
</dbReference>
<keyword evidence="6 8" id="KW-0647">Proteasome</keyword>
<keyword evidence="5" id="KW-0378">Hydrolase</keyword>
<dbReference type="HOGENOM" id="CLU_035750_5_2_1"/>
<evidence type="ECO:0000256" key="6">
    <source>
        <dbReference type="ARBA" id="ARBA00022942"/>
    </source>
</evidence>
<dbReference type="OrthoDB" id="7854943at2759"/>
<evidence type="ECO:0000256" key="4">
    <source>
        <dbReference type="ARBA" id="ARBA00022698"/>
    </source>
</evidence>
<dbReference type="GO" id="GO:0005634">
    <property type="term" value="C:nucleus"/>
    <property type="evidence" value="ECO:0007669"/>
    <property type="project" value="UniProtKB-SubCell"/>
</dbReference>
<dbReference type="InterPro" id="IPR000243">
    <property type="entry name" value="Pept_T1A_subB"/>
</dbReference>
<dbReference type="RefSeq" id="XP_014563778.1">
    <property type="nucleotide sequence ID" value="XM_014708292.1"/>
</dbReference>
<comment type="function">
    <text evidence="8">Component of the proteasome, a multicatalytic proteinase complex which is characterized by its ability to cleave peptides with Arg, Phe, Tyr, Leu, and Glu adjacent to the leaving group at neutral or slightly basic pH. The proteasome has an ATP-dependent proteolytic activity.</text>
</comment>
<comment type="catalytic activity">
    <reaction evidence="1">
        <text>Cleavage of peptide bonds with very broad specificity.</text>
        <dbReference type="EC" id="3.4.25.1"/>
    </reaction>
</comment>
<dbReference type="InterPro" id="IPR016050">
    <property type="entry name" value="Proteasome_bsu_CS"/>
</dbReference>
<gene>
    <name evidence="9" type="ORF">M896_051450</name>
</gene>
<dbReference type="STRING" id="1354746.A0A0B2UFC1"/>
<dbReference type="PROSITE" id="PS00854">
    <property type="entry name" value="PROTEASOME_BETA_1"/>
    <property type="match status" value="1"/>
</dbReference>
<sequence>MVMSEVMTGTTIIAIKYADGILVGADCRVSAGNYIVNRVISKLAPLSDKIIVCMSGSAADAGIVRDYVKTSLDMYTRLEDGVPMVKKAATLASKIIYENPDLLAGLIVAGYDESARIFSISLGGSLVEQEWAISGSGSAYIYGYCDMNWKAGMSLWEGIAFIKEAVLCAINRDNASGGCIRISSITETGVQKYVYNGNNVLQ</sequence>
<evidence type="ECO:0000256" key="5">
    <source>
        <dbReference type="ARBA" id="ARBA00022801"/>
    </source>
</evidence>
<name>A0A0B2UFC1_9MICR</name>
<dbReference type="EMBL" id="JOKQ01000005">
    <property type="protein sequence ID" value="KHN69736.1"/>
    <property type="molecule type" value="Genomic_DNA"/>
</dbReference>
<dbReference type="SUPFAM" id="SSF56235">
    <property type="entry name" value="N-terminal nucleophile aminohydrolases (Ntn hydrolases)"/>
    <property type="match status" value="1"/>
</dbReference>
<evidence type="ECO:0000256" key="1">
    <source>
        <dbReference type="ARBA" id="ARBA00001198"/>
    </source>
</evidence>
<accession>A0A0B2UFC1</accession>
<dbReference type="GO" id="GO:0010499">
    <property type="term" value="P:proteasomal ubiquitin-independent protein catabolic process"/>
    <property type="evidence" value="ECO:0007669"/>
    <property type="project" value="EnsemblFungi"/>
</dbReference>
<dbReference type="PROSITE" id="PS51476">
    <property type="entry name" value="PROTEASOME_BETA_2"/>
    <property type="match status" value="1"/>
</dbReference>
<dbReference type="PANTHER" id="PTHR32194:SF0">
    <property type="entry name" value="ATP-DEPENDENT PROTEASE SUBUNIT HSLV"/>
    <property type="match status" value="1"/>
</dbReference>
<dbReference type="InterPro" id="IPR029055">
    <property type="entry name" value="Ntn_hydrolases_N"/>
</dbReference>
<evidence type="ECO:0000256" key="3">
    <source>
        <dbReference type="ARBA" id="ARBA00022670"/>
    </source>
</evidence>